<organism evidence="2 3">
    <name type="scientific">Meloidogyne enterolobii</name>
    <name type="common">Root-knot nematode worm</name>
    <name type="synonym">Meloidogyne mayaguensis</name>
    <dbReference type="NCBI Taxonomy" id="390850"/>
    <lineage>
        <taxon>Eukaryota</taxon>
        <taxon>Metazoa</taxon>
        <taxon>Ecdysozoa</taxon>
        <taxon>Nematoda</taxon>
        <taxon>Chromadorea</taxon>
        <taxon>Rhabditida</taxon>
        <taxon>Tylenchina</taxon>
        <taxon>Tylenchomorpha</taxon>
        <taxon>Tylenchoidea</taxon>
        <taxon>Meloidogynidae</taxon>
        <taxon>Meloidogyninae</taxon>
        <taxon>Meloidogyne</taxon>
    </lineage>
</organism>
<sequence>MKVNFCIAASDIKDLLVVTIIHSPSFNNFLFLFVFLVGRCFVPTPE</sequence>
<dbReference type="EMBL" id="CAJEWN010001654">
    <property type="protein sequence ID" value="CAD2199151.1"/>
    <property type="molecule type" value="Genomic_DNA"/>
</dbReference>
<name>A0A6V7XIU1_MELEN</name>
<comment type="caution">
    <text evidence="2">The sequence shown here is derived from an EMBL/GenBank/DDBJ whole genome shotgun (WGS) entry which is preliminary data.</text>
</comment>
<protein>
    <submittedName>
        <fullName evidence="2">Uncharacterized protein</fullName>
    </submittedName>
</protein>
<evidence type="ECO:0000313" key="3">
    <source>
        <dbReference type="Proteomes" id="UP000580250"/>
    </source>
</evidence>
<keyword evidence="1" id="KW-0472">Membrane</keyword>
<gene>
    <name evidence="2" type="ORF">MENT_LOCUS52521</name>
</gene>
<reference evidence="2 3" key="1">
    <citation type="submission" date="2020-08" db="EMBL/GenBank/DDBJ databases">
        <authorList>
            <person name="Koutsovoulos G."/>
            <person name="Danchin GJ E."/>
        </authorList>
    </citation>
    <scope>NUCLEOTIDE SEQUENCE [LARGE SCALE GENOMIC DNA]</scope>
</reference>
<dbReference type="Proteomes" id="UP000580250">
    <property type="component" value="Unassembled WGS sequence"/>
</dbReference>
<keyword evidence="1" id="KW-1133">Transmembrane helix</keyword>
<feature type="transmembrane region" description="Helical" evidence="1">
    <location>
        <begin position="25"/>
        <end position="42"/>
    </location>
</feature>
<accession>A0A6V7XIU1</accession>
<proteinExistence type="predicted"/>
<evidence type="ECO:0000313" key="2">
    <source>
        <dbReference type="EMBL" id="CAD2199151.1"/>
    </source>
</evidence>
<dbReference type="AlphaFoldDB" id="A0A6V7XIU1"/>
<evidence type="ECO:0000256" key="1">
    <source>
        <dbReference type="SAM" id="Phobius"/>
    </source>
</evidence>
<keyword evidence="1" id="KW-0812">Transmembrane</keyword>